<dbReference type="InterPro" id="IPR052924">
    <property type="entry name" value="OsmC/Ohr_hydroprdx_reductase"/>
</dbReference>
<dbReference type="InterPro" id="IPR036102">
    <property type="entry name" value="OsmC/Ohrsf"/>
</dbReference>
<dbReference type="SUPFAM" id="SSF82784">
    <property type="entry name" value="OsmC-like"/>
    <property type="match status" value="1"/>
</dbReference>
<comment type="caution">
    <text evidence="1">The sequence shown here is derived from an EMBL/GenBank/DDBJ whole genome shotgun (WGS) entry which is preliminary data.</text>
</comment>
<dbReference type="Pfam" id="PF02566">
    <property type="entry name" value="OsmC"/>
    <property type="match status" value="1"/>
</dbReference>
<name>A0ABP8X8J8_9ACTN</name>
<proteinExistence type="predicted"/>
<dbReference type="PANTHER" id="PTHR35368">
    <property type="entry name" value="HYDROPEROXIDE REDUCTASE"/>
    <property type="match status" value="1"/>
</dbReference>
<protein>
    <submittedName>
        <fullName evidence="1">OsmC family protein</fullName>
    </submittedName>
</protein>
<dbReference type="RefSeq" id="WP_345520967.1">
    <property type="nucleotide sequence ID" value="NZ_BAABKM010000002.1"/>
</dbReference>
<dbReference type="InterPro" id="IPR015946">
    <property type="entry name" value="KH_dom-like_a/b"/>
</dbReference>
<evidence type="ECO:0000313" key="2">
    <source>
        <dbReference type="Proteomes" id="UP001499974"/>
    </source>
</evidence>
<organism evidence="1 2">
    <name type="scientific">Nocardioides conyzicola</name>
    <dbReference type="NCBI Taxonomy" id="1651781"/>
    <lineage>
        <taxon>Bacteria</taxon>
        <taxon>Bacillati</taxon>
        <taxon>Actinomycetota</taxon>
        <taxon>Actinomycetes</taxon>
        <taxon>Propionibacteriales</taxon>
        <taxon>Nocardioidaceae</taxon>
        <taxon>Nocardioides</taxon>
    </lineage>
</organism>
<dbReference type="PANTHER" id="PTHR35368:SF1">
    <property type="entry name" value="HYDROPEROXIDE REDUCTASE"/>
    <property type="match status" value="1"/>
</dbReference>
<keyword evidence="2" id="KW-1185">Reference proteome</keyword>
<dbReference type="Gene3D" id="3.30.300.20">
    <property type="match status" value="1"/>
</dbReference>
<reference evidence="2" key="1">
    <citation type="journal article" date="2019" name="Int. J. Syst. Evol. Microbiol.">
        <title>The Global Catalogue of Microorganisms (GCM) 10K type strain sequencing project: providing services to taxonomists for standard genome sequencing and annotation.</title>
        <authorList>
            <consortium name="The Broad Institute Genomics Platform"/>
            <consortium name="The Broad Institute Genome Sequencing Center for Infectious Disease"/>
            <person name="Wu L."/>
            <person name="Ma J."/>
        </authorList>
    </citation>
    <scope>NUCLEOTIDE SEQUENCE [LARGE SCALE GENOMIC DNA]</scope>
    <source>
        <strain evidence="2">JCM 18531</strain>
    </source>
</reference>
<dbReference type="EMBL" id="BAABKM010000002">
    <property type="protein sequence ID" value="GAA4701754.1"/>
    <property type="molecule type" value="Genomic_DNA"/>
</dbReference>
<gene>
    <name evidence="1" type="ORF">GCM10023349_18580</name>
</gene>
<dbReference type="InterPro" id="IPR003718">
    <property type="entry name" value="OsmC/Ohr_fam"/>
</dbReference>
<accession>A0ABP8X8J8</accession>
<dbReference type="Proteomes" id="UP001499974">
    <property type="component" value="Unassembled WGS sequence"/>
</dbReference>
<sequence length="187" mass="20055">MTTTESPVADNGVNVQALLDAREVLKGAPEAAQFTWRATSQWQNGVHTQVRVQPFFGLGEEQSHEAEHVFDADHPAVFAAEDNGITPIEYLLVGLSSCLSAGVASVAQNRGIQLRSVEASVEGNHDIRGILGADSDVRNGFNDIRVSFKIDADATPEEIEALVAQSQKRSAVFDALTNPTDVTVEVV</sequence>
<evidence type="ECO:0000313" key="1">
    <source>
        <dbReference type="EMBL" id="GAA4701754.1"/>
    </source>
</evidence>